<gene>
    <name evidence="2" type="ORF">PAXRUDRAFT_19645</name>
</gene>
<feature type="compositionally biased region" description="Polar residues" evidence="1">
    <location>
        <begin position="32"/>
        <end position="59"/>
    </location>
</feature>
<accession>A0A0D0D3X3</accession>
<dbReference type="EMBL" id="KN828655">
    <property type="protein sequence ID" value="KIK74669.1"/>
    <property type="molecule type" value="Genomic_DNA"/>
</dbReference>
<protein>
    <submittedName>
        <fullName evidence="2">Uncharacterized protein</fullName>
    </submittedName>
</protein>
<dbReference type="HOGENOM" id="CLU_2961507_0_0_1"/>
<organism evidence="2 3">
    <name type="scientific">Paxillus rubicundulus Ve08.2h10</name>
    <dbReference type="NCBI Taxonomy" id="930991"/>
    <lineage>
        <taxon>Eukaryota</taxon>
        <taxon>Fungi</taxon>
        <taxon>Dikarya</taxon>
        <taxon>Basidiomycota</taxon>
        <taxon>Agaricomycotina</taxon>
        <taxon>Agaricomycetes</taxon>
        <taxon>Agaricomycetidae</taxon>
        <taxon>Boletales</taxon>
        <taxon>Paxilineae</taxon>
        <taxon>Paxillaceae</taxon>
        <taxon>Paxillus</taxon>
    </lineage>
</organism>
<evidence type="ECO:0000313" key="3">
    <source>
        <dbReference type="Proteomes" id="UP000054538"/>
    </source>
</evidence>
<name>A0A0D0D3X3_9AGAM</name>
<dbReference type="Proteomes" id="UP000054538">
    <property type="component" value="Unassembled WGS sequence"/>
</dbReference>
<dbReference type="AlphaFoldDB" id="A0A0D0D3X3"/>
<evidence type="ECO:0000256" key="1">
    <source>
        <dbReference type="SAM" id="MobiDB-lite"/>
    </source>
</evidence>
<dbReference type="InParanoid" id="A0A0D0D3X3"/>
<keyword evidence="3" id="KW-1185">Reference proteome</keyword>
<feature type="region of interest" description="Disordered" evidence="1">
    <location>
        <begin position="27"/>
        <end position="59"/>
    </location>
</feature>
<reference evidence="3" key="2">
    <citation type="submission" date="2015-01" db="EMBL/GenBank/DDBJ databases">
        <title>Evolutionary Origins and Diversification of the Mycorrhizal Mutualists.</title>
        <authorList>
            <consortium name="DOE Joint Genome Institute"/>
            <consortium name="Mycorrhizal Genomics Consortium"/>
            <person name="Kohler A."/>
            <person name="Kuo A."/>
            <person name="Nagy L.G."/>
            <person name="Floudas D."/>
            <person name="Copeland A."/>
            <person name="Barry K.W."/>
            <person name="Cichocki N."/>
            <person name="Veneault-Fourrey C."/>
            <person name="LaButti K."/>
            <person name="Lindquist E.A."/>
            <person name="Lipzen A."/>
            <person name="Lundell T."/>
            <person name="Morin E."/>
            <person name="Murat C."/>
            <person name="Riley R."/>
            <person name="Ohm R."/>
            <person name="Sun H."/>
            <person name="Tunlid A."/>
            <person name="Henrissat B."/>
            <person name="Grigoriev I.V."/>
            <person name="Hibbett D.S."/>
            <person name="Martin F."/>
        </authorList>
    </citation>
    <scope>NUCLEOTIDE SEQUENCE [LARGE SCALE GENOMIC DNA]</scope>
    <source>
        <strain evidence="3">Ve08.2h10</strain>
    </source>
</reference>
<proteinExistence type="predicted"/>
<evidence type="ECO:0000313" key="2">
    <source>
        <dbReference type="EMBL" id="KIK74669.1"/>
    </source>
</evidence>
<reference evidence="2 3" key="1">
    <citation type="submission" date="2014-04" db="EMBL/GenBank/DDBJ databases">
        <authorList>
            <consortium name="DOE Joint Genome Institute"/>
            <person name="Kuo A."/>
            <person name="Kohler A."/>
            <person name="Jargeat P."/>
            <person name="Nagy L.G."/>
            <person name="Floudas D."/>
            <person name="Copeland A."/>
            <person name="Barry K.W."/>
            <person name="Cichocki N."/>
            <person name="Veneault-Fourrey C."/>
            <person name="LaButti K."/>
            <person name="Lindquist E.A."/>
            <person name="Lipzen A."/>
            <person name="Lundell T."/>
            <person name="Morin E."/>
            <person name="Murat C."/>
            <person name="Sun H."/>
            <person name="Tunlid A."/>
            <person name="Henrissat B."/>
            <person name="Grigoriev I.V."/>
            <person name="Hibbett D.S."/>
            <person name="Martin F."/>
            <person name="Nordberg H.P."/>
            <person name="Cantor M.N."/>
            <person name="Hua S.X."/>
        </authorList>
    </citation>
    <scope>NUCLEOTIDE SEQUENCE [LARGE SCALE GENOMIC DNA]</scope>
    <source>
        <strain evidence="2 3">Ve08.2h10</strain>
    </source>
</reference>
<sequence>MDLRQSSMHLKPFSLYTAPSIAFPRRPVGNHLTLSPTRTQGQPDSPFFISSCSESLPGP</sequence>